<evidence type="ECO:0000313" key="3">
    <source>
        <dbReference type="EMBL" id="SDR77901.1"/>
    </source>
</evidence>
<feature type="transmembrane region" description="Helical" evidence="1">
    <location>
        <begin position="60"/>
        <end position="81"/>
    </location>
</feature>
<name>A0A1H1LTN5_9CORY</name>
<sequence length="349" mass="38044">MSRDNWEALHQSGSKGLLWRKAMFVCGIVLGCFSCIVGLFPQFGVARSLSVYLPFAQVLAFPQALGLVILLLGGCATGVGWWRRWSRLALTSCLVWIVAGAGFLFAPNGIPHQVSGQQHSTVTERNLTVVTFNTGSMLTTSDFQQLVSTWDPDIIVLPETSGYELREAIETSNYDGQLFETRNDGLPNTYTGQIAPTSVVVHKRLGAAHFTRGPVTSFGTVAIEFDDARLPVILGLHTAPPLPRLMNQWRDDINRVVEFGNSIQKPLIIGGDFNATLRHGPLATRGKLIDSQELCSTTPTGTWPAGAPTLLRSPIDHIFVTQGITAHSCQVQQIGYSDHLAYTTQVAVQ</sequence>
<dbReference type="GO" id="GO:0004519">
    <property type="term" value="F:endonuclease activity"/>
    <property type="evidence" value="ECO:0007669"/>
    <property type="project" value="UniProtKB-KW"/>
</dbReference>
<feature type="transmembrane region" description="Helical" evidence="1">
    <location>
        <begin position="21"/>
        <end position="40"/>
    </location>
</feature>
<keyword evidence="3" id="KW-0269">Exonuclease</keyword>
<keyword evidence="1" id="KW-0812">Transmembrane</keyword>
<evidence type="ECO:0000259" key="2">
    <source>
        <dbReference type="Pfam" id="PF03372"/>
    </source>
</evidence>
<dbReference type="InterPro" id="IPR005135">
    <property type="entry name" value="Endo/exonuclease/phosphatase"/>
</dbReference>
<proteinExistence type="predicted"/>
<dbReference type="AlphaFoldDB" id="A0A1H1LTN5"/>
<accession>A0A1H1LTN5</accession>
<keyword evidence="3" id="KW-0540">Nuclease</keyword>
<keyword evidence="1" id="KW-0472">Membrane</keyword>
<protein>
    <submittedName>
        <fullName evidence="3">Uncharacterized conserved protein YafD, endonuclease/exonuclease/phosphatase (EEP) superfamily</fullName>
    </submittedName>
</protein>
<dbReference type="PROSITE" id="PS51257">
    <property type="entry name" value="PROKAR_LIPOPROTEIN"/>
    <property type="match status" value="1"/>
</dbReference>
<evidence type="ECO:0000313" key="4">
    <source>
        <dbReference type="Proteomes" id="UP000182237"/>
    </source>
</evidence>
<dbReference type="Gene3D" id="3.60.10.10">
    <property type="entry name" value="Endonuclease/exonuclease/phosphatase"/>
    <property type="match status" value="1"/>
</dbReference>
<dbReference type="InterPro" id="IPR036691">
    <property type="entry name" value="Endo/exonu/phosph_ase_sf"/>
</dbReference>
<keyword evidence="3" id="KW-0255">Endonuclease</keyword>
<dbReference type="EMBL" id="LT629765">
    <property type="protein sequence ID" value="SDR77901.1"/>
    <property type="molecule type" value="Genomic_DNA"/>
</dbReference>
<evidence type="ECO:0000256" key="1">
    <source>
        <dbReference type="SAM" id="Phobius"/>
    </source>
</evidence>
<gene>
    <name evidence="3" type="ORF">SAMN04488539_0330</name>
</gene>
<organism evidence="3 4">
    <name type="scientific">Corynebacterium timonense</name>
    <dbReference type="NCBI Taxonomy" id="441500"/>
    <lineage>
        <taxon>Bacteria</taxon>
        <taxon>Bacillati</taxon>
        <taxon>Actinomycetota</taxon>
        <taxon>Actinomycetes</taxon>
        <taxon>Mycobacteriales</taxon>
        <taxon>Corynebacteriaceae</taxon>
        <taxon>Corynebacterium</taxon>
    </lineage>
</organism>
<keyword evidence="1" id="KW-1133">Transmembrane helix</keyword>
<dbReference type="SUPFAM" id="SSF56219">
    <property type="entry name" value="DNase I-like"/>
    <property type="match status" value="1"/>
</dbReference>
<keyword evidence="3" id="KW-0378">Hydrolase</keyword>
<dbReference type="GO" id="GO:0004527">
    <property type="term" value="F:exonuclease activity"/>
    <property type="evidence" value="ECO:0007669"/>
    <property type="project" value="UniProtKB-KW"/>
</dbReference>
<feature type="domain" description="Endonuclease/exonuclease/phosphatase" evidence="2">
    <location>
        <begin position="131"/>
        <end position="339"/>
    </location>
</feature>
<dbReference type="Pfam" id="PF03372">
    <property type="entry name" value="Exo_endo_phos"/>
    <property type="match status" value="1"/>
</dbReference>
<keyword evidence="4" id="KW-1185">Reference proteome</keyword>
<reference evidence="3 4" key="1">
    <citation type="submission" date="2016-10" db="EMBL/GenBank/DDBJ databases">
        <authorList>
            <person name="de Groot N.N."/>
        </authorList>
    </citation>
    <scope>NUCLEOTIDE SEQUENCE [LARGE SCALE GENOMIC DNA]</scope>
    <source>
        <strain evidence="3 4">DSM 45434</strain>
    </source>
</reference>
<dbReference type="Proteomes" id="UP000182237">
    <property type="component" value="Chromosome I"/>
</dbReference>
<feature type="transmembrane region" description="Helical" evidence="1">
    <location>
        <begin position="88"/>
        <end position="106"/>
    </location>
</feature>